<feature type="active site" description="Proton acceptor" evidence="9">
    <location>
        <position position="60"/>
    </location>
</feature>
<dbReference type="FunFam" id="3.20.20.70:FF:000037">
    <property type="entry name" value="Tryptophan synthase alpha chain"/>
    <property type="match status" value="1"/>
</dbReference>
<comment type="similarity">
    <text evidence="9 10">Belongs to the TrpA family.</text>
</comment>
<keyword evidence="7 9" id="KW-0456">Lyase</keyword>
<dbReference type="PANTHER" id="PTHR43406:SF1">
    <property type="entry name" value="TRYPTOPHAN SYNTHASE ALPHA CHAIN, CHLOROPLASTIC"/>
    <property type="match status" value="1"/>
</dbReference>
<evidence type="ECO:0000256" key="6">
    <source>
        <dbReference type="ARBA" id="ARBA00023141"/>
    </source>
</evidence>
<evidence type="ECO:0000313" key="11">
    <source>
        <dbReference type="EMBL" id="SDW47434.1"/>
    </source>
</evidence>
<dbReference type="PANTHER" id="PTHR43406">
    <property type="entry name" value="TRYPTOPHAN SYNTHASE, ALPHA CHAIN"/>
    <property type="match status" value="1"/>
</dbReference>
<keyword evidence="12" id="KW-1185">Reference proteome</keyword>
<evidence type="ECO:0000256" key="2">
    <source>
        <dbReference type="ARBA" id="ARBA00004733"/>
    </source>
</evidence>
<evidence type="ECO:0000256" key="1">
    <source>
        <dbReference type="ARBA" id="ARBA00003365"/>
    </source>
</evidence>
<reference evidence="12" key="1">
    <citation type="submission" date="2016-10" db="EMBL/GenBank/DDBJ databases">
        <authorList>
            <person name="Varghese N."/>
            <person name="Submissions S."/>
        </authorList>
    </citation>
    <scope>NUCLEOTIDE SEQUENCE [LARGE SCALE GENOMIC DNA]</scope>
    <source>
        <strain evidence="12">DSM 217</strain>
    </source>
</reference>
<dbReference type="InterPro" id="IPR011060">
    <property type="entry name" value="RibuloseP-bd_barrel"/>
</dbReference>
<comment type="catalytic activity">
    <reaction evidence="8 9">
        <text>(1S,2R)-1-C-(indol-3-yl)glycerol 3-phosphate + L-serine = D-glyceraldehyde 3-phosphate + L-tryptophan + H2O</text>
        <dbReference type="Rhea" id="RHEA:10532"/>
        <dbReference type="ChEBI" id="CHEBI:15377"/>
        <dbReference type="ChEBI" id="CHEBI:33384"/>
        <dbReference type="ChEBI" id="CHEBI:57912"/>
        <dbReference type="ChEBI" id="CHEBI:58866"/>
        <dbReference type="ChEBI" id="CHEBI:59776"/>
        <dbReference type="EC" id="4.2.1.20"/>
    </reaction>
</comment>
<dbReference type="RefSeq" id="WP_093029338.1">
    <property type="nucleotide sequence ID" value="NZ_FNNZ01000004.1"/>
</dbReference>
<evidence type="ECO:0000256" key="7">
    <source>
        <dbReference type="ARBA" id="ARBA00023239"/>
    </source>
</evidence>
<dbReference type="CDD" id="cd04724">
    <property type="entry name" value="Tryptophan_synthase_alpha"/>
    <property type="match status" value="1"/>
</dbReference>
<accession>A0A1H2TW90</accession>
<evidence type="ECO:0000313" key="12">
    <source>
        <dbReference type="Proteomes" id="UP000198816"/>
    </source>
</evidence>
<protein>
    <recommendedName>
        <fullName evidence="9">Tryptophan synthase alpha chain</fullName>
        <ecNumber evidence="9">4.2.1.20</ecNumber>
    </recommendedName>
</protein>
<organism evidence="11 12">
    <name type="scientific">Thiocapsa roseopersicina</name>
    <dbReference type="NCBI Taxonomy" id="1058"/>
    <lineage>
        <taxon>Bacteria</taxon>
        <taxon>Pseudomonadati</taxon>
        <taxon>Pseudomonadota</taxon>
        <taxon>Gammaproteobacteria</taxon>
        <taxon>Chromatiales</taxon>
        <taxon>Chromatiaceae</taxon>
        <taxon>Thiocapsa</taxon>
    </lineage>
</organism>
<dbReference type="Pfam" id="PF00290">
    <property type="entry name" value="Trp_syntA"/>
    <property type="match status" value="1"/>
</dbReference>
<gene>
    <name evidence="9" type="primary">trpA</name>
    <name evidence="11" type="ORF">SAMN05421783_104172</name>
</gene>
<keyword evidence="6 9" id="KW-0057">Aromatic amino acid biosynthesis</keyword>
<dbReference type="GO" id="GO:0004834">
    <property type="term" value="F:tryptophan synthase activity"/>
    <property type="evidence" value="ECO:0007669"/>
    <property type="project" value="UniProtKB-UniRule"/>
</dbReference>
<keyword evidence="5 9" id="KW-0822">Tryptophan biosynthesis</keyword>
<dbReference type="HAMAP" id="MF_00131">
    <property type="entry name" value="Trp_synth_alpha"/>
    <property type="match status" value="1"/>
</dbReference>
<dbReference type="AlphaFoldDB" id="A0A1H2TW90"/>
<dbReference type="STRING" id="1058.SAMN05421783_104172"/>
<dbReference type="NCBIfam" id="TIGR00262">
    <property type="entry name" value="trpA"/>
    <property type="match status" value="1"/>
</dbReference>
<dbReference type="InterPro" id="IPR013785">
    <property type="entry name" value="Aldolase_TIM"/>
</dbReference>
<name>A0A1H2TW90_THIRO</name>
<evidence type="ECO:0000256" key="3">
    <source>
        <dbReference type="ARBA" id="ARBA00011270"/>
    </source>
</evidence>
<dbReference type="OrthoDB" id="9804578at2"/>
<evidence type="ECO:0000256" key="5">
    <source>
        <dbReference type="ARBA" id="ARBA00022822"/>
    </source>
</evidence>
<dbReference type="InterPro" id="IPR018204">
    <property type="entry name" value="Trp_synthase_alpha_AS"/>
</dbReference>
<dbReference type="SUPFAM" id="SSF51366">
    <property type="entry name" value="Ribulose-phoshate binding barrel"/>
    <property type="match status" value="1"/>
</dbReference>
<dbReference type="Proteomes" id="UP000198816">
    <property type="component" value="Unassembled WGS sequence"/>
</dbReference>
<comment type="function">
    <text evidence="1 9">The alpha subunit is responsible for the aldol cleavage of indoleglycerol phosphate to indole and glyceraldehyde 3-phosphate.</text>
</comment>
<comment type="pathway">
    <text evidence="2 9">Amino-acid biosynthesis; L-tryptophan biosynthesis; L-tryptophan from chorismate: step 5/5.</text>
</comment>
<evidence type="ECO:0000256" key="9">
    <source>
        <dbReference type="HAMAP-Rule" id="MF_00131"/>
    </source>
</evidence>
<dbReference type="GO" id="GO:0005829">
    <property type="term" value="C:cytosol"/>
    <property type="evidence" value="ECO:0007669"/>
    <property type="project" value="TreeGrafter"/>
</dbReference>
<keyword evidence="4 9" id="KW-0028">Amino-acid biosynthesis</keyword>
<dbReference type="EC" id="4.2.1.20" evidence="9"/>
<dbReference type="EMBL" id="FNNZ01000004">
    <property type="protein sequence ID" value="SDW47434.1"/>
    <property type="molecule type" value="Genomic_DNA"/>
</dbReference>
<feature type="active site" description="Proton acceptor" evidence="9">
    <location>
        <position position="49"/>
    </location>
</feature>
<evidence type="ECO:0000256" key="4">
    <source>
        <dbReference type="ARBA" id="ARBA00022605"/>
    </source>
</evidence>
<dbReference type="PROSITE" id="PS00167">
    <property type="entry name" value="TRP_SYNTHASE_ALPHA"/>
    <property type="match status" value="1"/>
</dbReference>
<proteinExistence type="inferred from homology"/>
<evidence type="ECO:0000256" key="8">
    <source>
        <dbReference type="ARBA" id="ARBA00049047"/>
    </source>
</evidence>
<sequence>MSRIAARFEQLRDRGRTALIPFVTAGDPSPAVTVPLMHAMVAAGVDLIELGVPFSDPIADGPVIQRATERALAQGVSLDDVLDMVRQFRERDTETPVILMGYLNPIEVMGYETFAVAAHAAGLDGVLIVDVPPEEGHALVAMLKAQGLDLVYLLAPTSTEARIERIGEVASGFVYYVSVKGVTGAGNLDTAAVAEKVGLIKSLIRLPVGVGFGINNPETAASVARVADAVIVGSAIVSRIEALAATPERIPEVVSEFLTGLRQAIDEVDAHVA</sequence>
<dbReference type="InterPro" id="IPR002028">
    <property type="entry name" value="Trp_synthase_suA"/>
</dbReference>
<evidence type="ECO:0000256" key="10">
    <source>
        <dbReference type="RuleBase" id="RU003662"/>
    </source>
</evidence>
<dbReference type="UniPathway" id="UPA00035">
    <property type="reaction ID" value="UER00044"/>
</dbReference>
<comment type="subunit">
    <text evidence="3 9">Tetramer of two alpha and two beta chains.</text>
</comment>
<dbReference type="Gene3D" id="3.20.20.70">
    <property type="entry name" value="Aldolase class I"/>
    <property type="match status" value="1"/>
</dbReference>